<keyword evidence="1" id="KW-1133">Transmembrane helix</keyword>
<keyword evidence="4" id="KW-1185">Reference proteome</keyword>
<reference evidence="3 4" key="1">
    <citation type="submission" date="2022-04" db="EMBL/GenBank/DDBJ databases">
        <title>Genome draft of Actinomadura sp. ATCC 31491.</title>
        <authorList>
            <person name="Shi X."/>
            <person name="Du Y."/>
        </authorList>
    </citation>
    <scope>NUCLEOTIDE SEQUENCE [LARGE SCALE GENOMIC DNA]</scope>
    <source>
        <strain evidence="3 4">ATCC 31491</strain>
    </source>
</reference>
<dbReference type="RefSeq" id="WP_242371908.1">
    <property type="nucleotide sequence ID" value="NZ_JAKRKC020000001.1"/>
</dbReference>
<feature type="transmembrane region" description="Helical" evidence="1">
    <location>
        <begin position="44"/>
        <end position="64"/>
    </location>
</feature>
<keyword evidence="1" id="KW-0472">Membrane</keyword>
<sequence length="263" mass="28430">MTARLQQVFRTAPGRARLATQFLLAFGAASIVLVPALAAGVPLAAAWVALAVAACLAWALARAWPRDRIVRRLPYATIVVRFGDLLAEAERERADLVVGCGDTFDLDAGSLGTAYGGEPDRLGDDLDRALAARVPVSVATREAKPVGRVRRYPIGTVAALGGGPHRRVYCLACARTGEDPSMDDLWTALGHLWTSVRDSERVAVPLLGSELWLGRENLVKLIVLSFAAQAQAWPVCRELVVVVPSEETRNVDLRRLETFLTNL</sequence>
<accession>A0ABT0FMT6</accession>
<dbReference type="InterPro" id="IPR045535">
    <property type="entry name" value="ThsA_Macro"/>
</dbReference>
<evidence type="ECO:0000313" key="4">
    <source>
        <dbReference type="Proteomes" id="UP001317259"/>
    </source>
</evidence>
<keyword evidence="1" id="KW-0812">Transmembrane</keyword>
<feature type="transmembrane region" description="Helical" evidence="1">
    <location>
        <begin position="21"/>
        <end position="38"/>
    </location>
</feature>
<evidence type="ECO:0000256" key="1">
    <source>
        <dbReference type="SAM" id="Phobius"/>
    </source>
</evidence>
<dbReference type="Proteomes" id="UP001317259">
    <property type="component" value="Unassembled WGS sequence"/>
</dbReference>
<protein>
    <submittedName>
        <fullName evidence="3">DUF6430 domain-containing protein</fullName>
    </submittedName>
</protein>
<feature type="domain" description="Thoeris protein ThsA Macro" evidence="2">
    <location>
        <begin position="78"/>
        <end position="243"/>
    </location>
</feature>
<evidence type="ECO:0000259" key="2">
    <source>
        <dbReference type="Pfam" id="PF20016"/>
    </source>
</evidence>
<dbReference type="Pfam" id="PF20016">
    <property type="entry name" value="ThsA_Macro"/>
    <property type="match status" value="1"/>
</dbReference>
<evidence type="ECO:0000313" key="3">
    <source>
        <dbReference type="EMBL" id="MCK2213668.1"/>
    </source>
</evidence>
<comment type="caution">
    <text evidence="3">The sequence shown here is derived from an EMBL/GenBank/DDBJ whole genome shotgun (WGS) entry which is preliminary data.</text>
</comment>
<name>A0ABT0FMT6_9ACTN</name>
<dbReference type="EMBL" id="JAKRKC020000001">
    <property type="protein sequence ID" value="MCK2213668.1"/>
    <property type="molecule type" value="Genomic_DNA"/>
</dbReference>
<organism evidence="3 4">
    <name type="scientific">Actinomadura luzonensis</name>
    <dbReference type="NCBI Taxonomy" id="2805427"/>
    <lineage>
        <taxon>Bacteria</taxon>
        <taxon>Bacillati</taxon>
        <taxon>Actinomycetota</taxon>
        <taxon>Actinomycetes</taxon>
        <taxon>Streptosporangiales</taxon>
        <taxon>Thermomonosporaceae</taxon>
        <taxon>Actinomadura</taxon>
    </lineage>
</organism>
<proteinExistence type="predicted"/>
<gene>
    <name evidence="3" type="ORF">MF672_007670</name>
</gene>